<name>A0A2I0AJ00_9ASPA</name>
<dbReference type="EMBL" id="KZ451970">
    <property type="protein sequence ID" value="PKA56666.1"/>
    <property type="molecule type" value="Genomic_DNA"/>
</dbReference>
<reference evidence="1" key="2">
    <citation type="submission" date="2017-10" db="EMBL/GenBank/DDBJ databases">
        <authorList>
            <person name="Banno H."/>
            <person name="Chua N.-H."/>
        </authorList>
    </citation>
    <scope>NUCLEOTIDE SEQUENCE</scope>
    <source>
        <strain evidence="1">ASH160606</strain>
        <tissue evidence="1">Stem</tissue>
    </source>
</reference>
<protein>
    <submittedName>
        <fullName evidence="1">Uncharacterized protein</fullName>
    </submittedName>
</protein>
<evidence type="ECO:0000313" key="1">
    <source>
        <dbReference type="EMBL" id="PKA55529.1"/>
    </source>
</evidence>
<evidence type="ECO:0000313" key="3">
    <source>
        <dbReference type="Proteomes" id="UP000236161"/>
    </source>
</evidence>
<evidence type="ECO:0000313" key="2">
    <source>
        <dbReference type="EMBL" id="PKA56666.1"/>
    </source>
</evidence>
<dbReference type="AlphaFoldDB" id="A0A2I0AJ00"/>
<dbReference type="Proteomes" id="UP000236161">
    <property type="component" value="Unassembled WGS sequence"/>
</dbReference>
<sequence>MQSRRSAGGCDAATCFTEKVCTVGSGGATLAARCAGRRWCRRNCSPPLNGGLRGSPSAVPFLLISKSGFYV</sequence>
<organism evidence="1 3">
    <name type="scientific">Apostasia shenzhenica</name>
    <dbReference type="NCBI Taxonomy" id="1088818"/>
    <lineage>
        <taxon>Eukaryota</taxon>
        <taxon>Viridiplantae</taxon>
        <taxon>Streptophyta</taxon>
        <taxon>Embryophyta</taxon>
        <taxon>Tracheophyta</taxon>
        <taxon>Spermatophyta</taxon>
        <taxon>Magnoliopsida</taxon>
        <taxon>Liliopsida</taxon>
        <taxon>Asparagales</taxon>
        <taxon>Orchidaceae</taxon>
        <taxon>Apostasioideae</taxon>
        <taxon>Apostasia</taxon>
    </lineage>
</organism>
<reference evidence="1 3" key="1">
    <citation type="journal article" date="2017" name="Nature">
        <title>The Apostasia genome and the evolution of orchids.</title>
        <authorList>
            <person name="Zhang G.Q."/>
            <person name="Liu K.W."/>
            <person name="Li Z."/>
            <person name="Lohaus R."/>
            <person name="Hsiao Y.Y."/>
            <person name="Niu S.C."/>
            <person name="Wang J.Y."/>
            <person name="Lin Y.C."/>
            <person name="Xu Q."/>
            <person name="Chen L.J."/>
            <person name="Yoshida K."/>
            <person name="Fujiwara S."/>
            <person name="Wang Z.W."/>
            <person name="Zhang Y.Q."/>
            <person name="Mitsuda N."/>
            <person name="Wang M."/>
            <person name="Liu G.H."/>
            <person name="Pecoraro L."/>
            <person name="Huang H.X."/>
            <person name="Xiao X.J."/>
            <person name="Lin M."/>
            <person name="Wu X.Y."/>
            <person name="Wu W.L."/>
            <person name="Chen Y.Y."/>
            <person name="Chang S.B."/>
            <person name="Sakamoto S."/>
            <person name="Ohme-Takagi M."/>
            <person name="Yagi M."/>
            <person name="Zeng S.J."/>
            <person name="Shen C.Y."/>
            <person name="Yeh C.M."/>
            <person name="Luo Y.B."/>
            <person name="Tsai W.C."/>
            <person name="Van de Peer Y."/>
            <person name="Liu Z.J."/>
        </authorList>
    </citation>
    <scope>NUCLEOTIDE SEQUENCE [LARGE SCALE GENOMIC DNA]</scope>
    <source>
        <strain evidence="1">ASH160606</strain>
        <strain evidence="3">cv. Shenzhen</strain>
        <tissue evidence="1">Stem</tissue>
    </source>
</reference>
<gene>
    <name evidence="1" type="ORF">AXF42_Ash006731</name>
    <name evidence="2" type="ORF">AXF42_Ash012796</name>
</gene>
<proteinExistence type="predicted"/>
<keyword evidence="3" id="KW-1185">Reference proteome</keyword>
<accession>A0A2I0AJ00</accession>
<dbReference type="EMBL" id="KZ451979">
    <property type="protein sequence ID" value="PKA55529.1"/>
    <property type="molecule type" value="Genomic_DNA"/>
</dbReference>